<sequence length="436" mass="49277">MIQNILSYDECMRYIHETAKFGSNYGLSRTNKLLELLGNPHKQIKTIHVAGTNGKGSTTAMISSVLKQAGYKIGMYTSPYLEEFEERIQINNVNIPKERLAEVVTEVKDVVEQVKKLDLGDSTEFEIITVAMLKYFCDEEVDYAVIEVGLGGRLDSTNVINPILAVIASISYDHMNILGNTIEEIAGEKAGIIKENTPVIVYPQSKDVERVLRTAAEEKKADICFVPEFSAKILEAKRKNNTQLIEVKTNKDNYEVELPLLGRHQILNCAVAINVLEKLRELGVHIDTQSILQGIKNTRWIGRMEVMNDSPLVVIDGAHNYDGIMNLKESIDTYFSYNKIILILGILADKEVVKMVKEITSIVNKVILTTPHSDRAENPEKLLDSIENHKDEVEIIQDYREAYKRALDIATEEDLILISGSLYMIGDMRKVIRNYR</sequence>
<gene>
    <name evidence="1" type="primary">folC</name>
    <name evidence="1" type="ORF">rsdtw13_13240</name>
</gene>
<comment type="caution">
    <text evidence="1">The sequence shown here is derived from an EMBL/GenBank/DDBJ whole genome shotgun (WGS) entry which is preliminary data.</text>
</comment>
<evidence type="ECO:0000313" key="1">
    <source>
        <dbReference type="EMBL" id="GKX66066.1"/>
    </source>
</evidence>
<evidence type="ECO:0000313" key="2">
    <source>
        <dbReference type="Proteomes" id="UP001058074"/>
    </source>
</evidence>
<organism evidence="1 2">
    <name type="scientific">Inconstantimicrobium mannanitabidum</name>
    <dbReference type="NCBI Taxonomy" id="1604901"/>
    <lineage>
        <taxon>Bacteria</taxon>
        <taxon>Bacillati</taxon>
        <taxon>Bacillota</taxon>
        <taxon>Clostridia</taxon>
        <taxon>Eubacteriales</taxon>
        <taxon>Clostridiaceae</taxon>
        <taxon>Inconstantimicrobium</taxon>
    </lineage>
</organism>
<protein>
    <submittedName>
        <fullName evidence="1">Bifunctional folylpolyglutamate synthase/dihydrofolate synthase</fullName>
    </submittedName>
</protein>
<dbReference type="Proteomes" id="UP001058074">
    <property type="component" value="Unassembled WGS sequence"/>
</dbReference>
<reference evidence="1" key="1">
    <citation type="journal article" date="2025" name="Int. J. Syst. Evol. Microbiol.">
        <title>Inconstantimicrobium mannanitabidum sp. nov., a novel member of the family Clostridiaceae isolated from anoxic soil under the treatment of reductive soil disinfestation.</title>
        <authorList>
            <person name="Ueki A."/>
            <person name="Tonouchi A."/>
            <person name="Honma S."/>
            <person name="Kaku N."/>
            <person name="Ueki K."/>
        </authorList>
    </citation>
    <scope>NUCLEOTIDE SEQUENCE</scope>
    <source>
        <strain evidence="1">TW13</strain>
    </source>
</reference>
<name>A0ACB5RAK8_9CLOT</name>
<proteinExistence type="predicted"/>
<accession>A0ACB5RAK8</accession>
<keyword evidence="2" id="KW-1185">Reference proteome</keyword>
<dbReference type="EMBL" id="BROD01000001">
    <property type="protein sequence ID" value="GKX66066.1"/>
    <property type="molecule type" value="Genomic_DNA"/>
</dbReference>